<gene>
    <name evidence="2" type="ORF">Apa02nite_084590</name>
</gene>
<dbReference type="RefSeq" id="WP_203830070.1">
    <property type="nucleotide sequence ID" value="NZ_BAAATY010000050.1"/>
</dbReference>
<evidence type="ECO:0000313" key="2">
    <source>
        <dbReference type="EMBL" id="GIE72351.1"/>
    </source>
</evidence>
<comment type="caution">
    <text evidence="2">The sequence shown here is derived from an EMBL/GenBank/DDBJ whole genome shotgun (WGS) entry which is preliminary data.</text>
</comment>
<feature type="chain" id="PRO_5047282281" evidence="1">
    <location>
        <begin position="31"/>
        <end position="63"/>
    </location>
</feature>
<protein>
    <submittedName>
        <fullName evidence="2">Uncharacterized protein</fullName>
    </submittedName>
</protein>
<evidence type="ECO:0000313" key="3">
    <source>
        <dbReference type="Proteomes" id="UP000624709"/>
    </source>
</evidence>
<keyword evidence="1" id="KW-0732">Signal</keyword>
<feature type="signal peptide" evidence="1">
    <location>
        <begin position="1"/>
        <end position="30"/>
    </location>
</feature>
<accession>A0ABQ4BNW3</accession>
<keyword evidence="3" id="KW-1185">Reference proteome</keyword>
<proteinExistence type="predicted"/>
<dbReference type="EMBL" id="BOMS01000141">
    <property type="protein sequence ID" value="GIE72351.1"/>
    <property type="molecule type" value="Genomic_DNA"/>
</dbReference>
<sequence>MRISRAALAATVLAGATAVGLGVSAGPAVADSDQMLPIESFGDIAVDAVHPAPNTCASPPATT</sequence>
<organism evidence="2 3">
    <name type="scientific">Actinoplanes palleronii</name>
    <dbReference type="NCBI Taxonomy" id="113570"/>
    <lineage>
        <taxon>Bacteria</taxon>
        <taxon>Bacillati</taxon>
        <taxon>Actinomycetota</taxon>
        <taxon>Actinomycetes</taxon>
        <taxon>Micromonosporales</taxon>
        <taxon>Micromonosporaceae</taxon>
        <taxon>Actinoplanes</taxon>
    </lineage>
</organism>
<dbReference type="Proteomes" id="UP000624709">
    <property type="component" value="Unassembled WGS sequence"/>
</dbReference>
<evidence type="ECO:0000256" key="1">
    <source>
        <dbReference type="SAM" id="SignalP"/>
    </source>
</evidence>
<name>A0ABQ4BNW3_9ACTN</name>
<reference evidence="2 3" key="1">
    <citation type="submission" date="2021-01" db="EMBL/GenBank/DDBJ databases">
        <title>Whole genome shotgun sequence of Actinoplanes palleronii NBRC 14916.</title>
        <authorList>
            <person name="Komaki H."/>
            <person name="Tamura T."/>
        </authorList>
    </citation>
    <scope>NUCLEOTIDE SEQUENCE [LARGE SCALE GENOMIC DNA]</scope>
    <source>
        <strain evidence="2 3">NBRC 14916</strain>
    </source>
</reference>